<evidence type="ECO:0000256" key="4">
    <source>
        <dbReference type="ARBA" id="ARBA00020902"/>
    </source>
</evidence>
<comment type="caution">
    <text evidence="12">The sequence shown here is derived from an EMBL/GenBank/DDBJ whole genome shotgun (WGS) entry which is preliminary data.</text>
</comment>
<sequence length="384" mass="42548">MRIAMVAGEMSGDILGSGLIESLKKRYPDAEFVGIGGDDMQAQGLKSLYPMERLSVMGLWEVLGRLRELLAMRKQLVQQLLELKPDVFIGIDAPDFNLGLETKLKQAGIKTVHYVSPSVWAWRKKRIFKIAKAVDLMLCLLPFETDIYKQHKIKHCFVGHPLADQLKVIDDQQPARSKLGLVVDQPVVAIMPGSRGSELKYLARPFIETAQLLAKQKPGIQFAVPLANQKCRRLFEAALQQAGSVEGLTLFDGQSRDIMAASDVVLMASGTATLEGLLIGRPMVPCYKFSAISHQIFIRIIDLTHFSLPNLLGQKILKKAELLPEMLQSKVEAQPLAEVVNHWLDAKSSDALKQNFADIAKALRCDASEKSAQAVIQLLEEQPC</sequence>
<proteinExistence type="inferred from homology"/>
<dbReference type="NCBIfam" id="TIGR00215">
    <property type="entry name" value="lpxB"/>
    <property type="match status" value="1"/>
</dbReference>
<dbReference type="Gene3D" id="3.40.50.2000">
    <property type="entry name" value="Glycogen Phosphorylase B"/>
    <property type="match status" value="2"/>
</dbReference>
<dbReference type="AlphaFoldDB" id="A0A2V1GPS8"/>
<dbReference type="Pfam" id="PF02684">
    <property type="entry name" value="LpxB"/>
    <property type="match status" value="1"/>
</dbReference>
<evidence type="ECO:0000313" key="12">
    <source>
        <dbReference type="EMBL" id="PVZ64901.1"/>
    </source>
</evidence>
<dbReference type="EMBL" id="QDDL01000011">
    <property type="protein sequence ID" value="PVZ64901.1"/>
    <property type="molecule type" value="Genomic_DNA"/>
</dbReference>
<dbReference type="HAMAP" id="MF_00392">
    <property type="entry name" value="LpxB"/>
    <property type="match status" value="1"/>
</dbReference>
<evidence type="ECO:0000256" key="2">
    <source>
        <dbReference type="ARBA" id="ARBA00007868"/>
    </source>
</evidence>
<protein>
    <recommendedName>
        <fullName evidence="4 11">Lipid-A-disaccharide synthase</fullName>
        <ecNumber evidence="3 11">2.4.1.182</ecNumber>
    </recommendedName>
</protein>
<dbReference type="GO" id="GO:0005543">
    <property type="term" value="F:phospholipid binding"/>
    <property type="evidence" value="ECO:0007669"/>
    <property type="project" value="TreeGrafter"/>
</dbReference>
<evidence type="ECO:0000256" key="1">
    <source>
        <dbReference type="ARBA" id="ARBA00002056"/>
    </source>
</evidence>
<evidence type="ECO:0000256" key="9">
    <source>
        <dbReference type="ARBA" id="ARBA00023098"/>
    </source>
</evidence>
<keyword evidence="5 11" id="KW-0444">Lipid biosynthesis</keyword>
<comment type="pathway">
    <text evidence="11">Bacterial outer membrane biogenesis; LPS lipid A biosynthesis.</text>
</comment>
<dbReference type="GO" id="GO:0008915">
    <property type="term" value="F:lipid-A-disaccharide synthase activity"/>
    <property type="evidence" value="ECO:0007669"/>
    <property type="project" value="UniProtKB-UniRule"/>
</dbReference>
<keyword evidence="13" id="KW-1185">Reference proteome</keyword>
<dbReference type="InterPro" id="IPR003835">
    <property type="entry name" value="Glyco_trans_19"/>
</dbReference>
<keyword evidence="9 11" id="KW-0443">Lipid metabolism</keyword>
<dbReference type="GO" id="GO:0016020">
    <property type="term" value="C:membrane"/>
    <property type="evidence" value="ECO:0007669"/>
    <property type="project" value="GOC"/>
</dbReference>
<keyword evidence="6 11" id="KW-0441">Lipid A biosynthesis</keyword>
<evidence type="ECO:0000256" key="5">
    <source>
        <dbReference type="ARBA" id="ARBA00022516"/>
    </source>
</evidence>
<dbReference type="Proteomes" id="UP000244906">
    <property type="component" value="Unassembled WGS sequence"/>
</dbReference>
<keyword evidence="7 11" id="KW-0328">Glycosyltransferase</keyword>
<evidence type="ECO:0000313" key="13">
    <source>
        <dbReference type="Proteomes" id="UP000244906"/>
    </source>
</evidence>
<evidence type="ECO:0000256" key="10">
    <source>
        <dbReference type="ARBA" id="ARBA00048975"/>
    </source>
</evidence>
<comment type="similarity">
    <text evidence="2 11">Belongs to the LpxB family.</text>
</comment>
<name>A0A2V1GPS8_9GAMM</name>
<comment type="catalytic activity">
    <reaction evidence="10 11">
        <text>a lipid X + a UDP-2-N,3-O-bis[(3R)-3-hydroxyacyl]-alpha-D-glucosamine = a lipid A disaccharide + UDP + H(+)</text>
        <dbReference type="Rhea" id="RHEA:67828"/>
        <dbReference type="ChEBI" id="CHEBI:15378"/>
        <dbReference type="ChEBI" id="CHEBI:58223"/>
        <dbReference type="ChEBI" id="CHEBI:137748"/>
        <dbReference type="ChEBI" id="CHEBI:176338"/>
        <dbReference type="ChEBI" id="CHEBI:176343"/>
        <dbReference type="EC" id="2.4.1.182"/>
    </reaction>
</comment>
<dbReference type="OrthoDB" id="9801642at2"/>
<evidence type="ECO:0000256" key="7">
    <source>
        <dbReference type="ARBA" id="ARBA00022676"/>
    </source>
</evidence>
<reference evidence="12 13" key="1">
    <citation type="submission" date="2018-04" db="EMBL/GenBank/DDBJ databases">
        <title>Thalassorhabdus spongiae gen. nov., sp. nov., isolated from a marine sponge in South-West Iceland.</title>
        <authorList>
            <person name="Knobloch S."/>
            <person name="Daussin A."/>
            <person name="Johannsson R."/>
            <person name="Marteinsson V.T."/>
        </authorList>
    </citation>
    <scope>NUCLEOTIDE SEQUENCE [LARGE SCALE GENOMIC DNA]</scope>
    <source>
        <strain evidence="12 13">Hp12</strain>
    </source>
</reference>
<organism evidence="12 13">
    <name type="scientific">Pelagibaculum spongiae</name>
    <dbReference type="NCBI Taxonomy" id="2080658"/>
    <lineage>
        <taxon>Bacteria</taxon>
        <taxon>Pseudomonadati</taxon>
        <taxon>Pseudomonadota</taxon>
        <taxon>Gammaproteobacteria</taxon>
        <taxon>Oceanospirillales</taxon>
        <taxon>Pelagibaculum</taxon>
    </lineage>
</organism>
<dbReference type="RefSeq" id="WP_116688655.1">
    <property type="nucleotide sequence ID" value="NZ_CAWNYD010000011.1"/>
</dbReference>
<dbReference type="PANTHER" id="PTHR30372">
    <property type="entry name" value="LIPID-A-DISACCHARIDE SYNTHASE"/>
    <property type="match status" value="1"/>
</dbReference>
<keyword evidence="8 11" id="KW-0808">Transferase</keyword>
<dbReference type="SUPFAM" id="SSF53756">
    <property type="entry name" value="UDP-Glycosyltransferase/glycogen phosphorylase"/>
    <property type="match status" value="1"/>
</dbReference>
<dbReference type="GO" id="GO:0009245">
    <property type="term" value="P:lipid A biosynthetic process"/>
    <property type="evidence" value="ECO:0007669"/>
    <property type="project" value="UniProtKB-UniRule"/>
</dbReference>
<dbReference type="EC" id="2.4.1.182" evidence="3 11"/>
<evidence type="ECO:0000256" key="11">
    <source>
        <dbReference type="HAMAP-Rule" id="MF_00392"/>
    </source>
</evidence>
<evidence type="ECO:0000256" key="8">
    <source>
        <dbReference type="ARBA" id="ARBA00022679"/>
    </source>
</evidence>
<comment type="function">
    <text evidence="1 11">Condensation of UDP-2,3-diacylglucosamine and 2,3-diacylglucosamine-1-phosphate to form lipid A disaccharide, a precursor of lipid A, a phosphorylated glycolipid that anchors the lipopolysaccharide to the outer membrane of the cell.</text>
</comment>
<dbReference type="PANTHER" id="PTHR30372:SF4">
    <property type="entry name" value="LIPID-A-DISACCHARIDE SYNTHASE, MITOCHONDRIAL-RELATED"/>
    <property type="match status" value="1"/>
</dbReference>
<gene>
    <name evidence="11" type="primary">lpxB</name>
    <name evidence="12" type="ORF">DC094_18725</name>
</gene>
<evidence type="ECO:0000256" key="6">
    <source>
        <dbReference type="ARBA" id="ARBA00022556"/>
    </source>
</evidence>
<accession>A0A2V1GPS8</accession>
<dbReference type="UniPathway" id="UPA00973"/>
<evidence type="ECO:0000256" key="3">
    <source>
        <dbReference type="ARBA" id="ARBA00012687"/>
    </source>
</evidence>